<accession>A0A363NUE7</accession>
<dbReference type="GO" id="GO:0015937">
    <property type="term" value="P:coenzyme A biosynthetic process"/>
    <property type="evidence" value="ECO:0007669"/>
    <property type="project" value="UniProtKB-UniRule"/>
</dbReference>
<dbReference type="GO" id="GO:0005737">
    <property type="term" value="C:cytoplasm"/>
    <property type="evidence" value="ECO:0007669"/>
    <property type="project" value="UniProtKB-SubCell"/>
</dbReference>
<dbReference type="GO" id="GO:0005524">
    <property type="term" value="F:ATP binding"/>
    <property type="evidence" value="ECO:0007669"/>
    <property type="project" value="UniProtKB-KW"/>
</dbReference>
<dbReference type="Gene3D" id="3.40.50.620">
    <property type="entry name" value="HUPs"/>
    <property type="match status" value="1"/>
</dbReference>
<dbReference type="InterPro" id="IPR001980">
    <property type="entry name" value="PPAT"/>
</dbReference>
<feature type="binding site" evidence="9">
    <location>
        <begin position="123"/>
        <end position="129"/>
    </location>
    <ligand>
        <name>ATP</name>
        <dbReference type="ChEBI" id="CHEBI:30616"/>
    </ligand>
</feature>
<dbReference type="NCBIfam" id="TIGR01510">
    <property type="entry name" value="coaD_prev_kdtB"/>
    <property type="match status" value="1"/>
</dbReference>
<proteinExistence type="inferred from homology"/>
<dbReference type="EC" id="2.7.7.3" evidence="9"/>
<keyword evidence="4 9" id="KW-0547">Nucleotide-binding</keyword>
<evidence type="ECO:0000256" key="6">
    <source>
        <dbReference type="ARBA" id="ARBA00022842"/>
    </source>
</evidence>
<feature type="binding site" evidence="9">
    <location>
        <position position="73"/>
    </location>
    <ligand>
        <name>substrate</name>
    </ligand>
</feature>
<reference evidence="11 12" key="1">
    <citation type="submission" date="2018-04" db="EMBL/GenBank/DDBJ databases">
        <title>Sphingobacterium sp. M46 Genome.</title>
        <authorList>
            <person name="Cheng J."/>
            <person name="Li Y."/>
        </authorList>
    </citation>
    <scope>NUCLEOTIDE SEQUENCE [LARGE SCALE GENOMIC DNA]</scope>
    <source>
        <strain evidence="11 12">M46</strain>
    </source>
</reference>
<evidence type="ECO:0000256" key="4">
    <source>
        <dbReference type="ARBA" id="ARBA00022741"/>
    </source>
</evidence>
<feature type="binding site" evidence="9">
    <location>
        <position position="9"/>
    </location>
    <ligand>
        <name>substrate</name>
    </ligand>
</feature>
<comment type="subcellular location">
    <subcellularLocation>
        <location evidence="9">Cytoplasm</location>
    </subcellularLocation>
</comment>
<evidence type="ECO:0000256" key="2">
    <source>
        <dbReference type="ARBA" id="ARBA00022679"/>
    </source>
</evidence>
<keyword evidence="6 9" id="KW-0460">Magnesium</keyword>
<feature type="binding site" evidence="9">
    <location>
        <position position="98"/>
    </location>
    <ligand>
        <name>ATP</name>
        <dbReference type="ChEBI" id="CHEBI:30616"/>
    </ligand>
</feature>
<keyword evidence="5 9" id="KW-0067">ATP-binding</keyword>
<keyword evidence="12" id="KW-1185">Reference proteome</keyword>
<dbReference type="Pfam" id="PF01467">
    <property type="entry name" value="CTP_transf_like"/>
    <property type="match status" value="1"/>
</dbReference>
<evidence type="ECO:0000256" key="1">
    <source>
        <dbReference type="ARBA" id="ARBA00022490"/>
    </source>
</evidence>
<evidence type="ECO:0000313" key="11">
    <source>
        <dbReference type="EMBL" id="PUV24338.1"/>
    </source>
</evidence>
<sequence>MKIAVFPGSFDPFTSAHQDLVERALPLFDKIIIAVGYNANKKGMLDHEERVNCIQHLFKGAQAIEVVKYSGLTVDFCQKVGAKFILRGLRNTGDFEFENAIAQNNLLLNPTIESYFLMSRSGKAHISSTIVRDIWFNGGDVSAMVPTEVLSLLNEKRPANL</sequence>
<feature type="binding site" evidence="9">
    <location>
        <position position="41"/>
    </location>
    <ligand>
        <name>substrate</name>
    </ligand>
</feature>
<organism evidence="11 12">
    <name type="scientific">Sphingobacterium athyrii</name>
    <dbReference type="NCBI Taxonomy" id="2152717"/>
    <lineage>
        <taxon>Bacteria</taxon>
        <taxon>Pseudomonadati</taxon>
        <taxon>Bacteroidota</taxon>
        <taxon>Sphingobacteriia</taxon>
        <taxon>Sphingobacteriales</taxon>
        <taxon>Sphingobacteriaceae</taxon>
        <taxon>Sphingobacterium</taxon>
    </lineage>
</organism>
<evidence type="ECO:0000259" key="10">
    <source>
        <dbReference type="Pfam" id="PF01467"/>
    </source>
</evidence>
<dbReference type="InterPro" id="IPR004821">
    <property type="entry name" value="Cyt_trans-like"/>
</dbReference>
<keyword evidence="1 9" id="KW-0963">Cytoplasm</keyword>
<dbReference type="PRINTS" id="PR01020">
    <property type="entry name" value="LPSBIOSNTHSS"/>
</dbReference>
<keyword evidence="3 9" id="KW-0548">Nucleotidyltransferase</keyword>
<dbReference type="GO" id="GO:0004595">
    <property type="term" value="F:pantetheine-phosphate adenylyltransferase activity"/>
    <property type="evidence" value="ECO:0007669"/>
    <property type="project" value="UniProtKB-UniRule"/>
</dbReference>
<evidence type="ECO:0000256" key="7">
    <source>
        <dbReference type="ARBA" id="ARBA00022993"/>
    </source>
</evidence>
<dbReference type="InterPro" id="IPR014729">
    <property type="entry name" value="Rossmann-like_a/b/a_fold"/>
</dbReference>
<evidence type="ECO:0000256" key="5">
    <source>
        <dbReference type="ARBA" id="ARBA00022840"/>
    </source>
</evidence>
<comment type="similarity">
    <text evidence="9">Belongs to the bacterial CoaD family.</text>
</comment>
<dbReference type="PANTHER" id="PTHR21342:SF1">
    <property type="entry name" value="PHOSPHOPANTETHEINE ADENYLYLTRANSFERASE"/>
    <property type="match status" value="1"/>
</dbReference>
<feature type="domain" description="Cytidyltransferase-like" evidence="10">
    <location>
        <begin position="5"/>
        <end position="133"/>
    </location>
</feature>
<feature type="binding site" evidence="9">
    <location>
        <begin position="88"/>
        <end position="90"/>
    </location>
    <ligand>
        <name>ATP</name>
        <dbReference type="ChEBI" id="CHEBI:30616"/>
    </ligand>
</feature>
<dbReference type="UniPathway" id="UPA00241">
    <property type="reaction ID" value="UER00355"/>
</dbReference>
<feature type="binding site" evidence="9">
    <location>
        <begin position="9"/>
        <end position="10"/>
    </location>
    <ligand>
        <name>ATP</name>
        <dbReference type="ChEBI" id="CHEBI:30616"/>
    </ligand>
</feature>
<comment type="cofactor">
    <cofactor evidence="9">
        <name>Mg(2+)</name>
        <dbReference type="ChEBI" id="CHEBI:18420"/>
    </cofactor>
</comment>
<keyword evidence="7 9" id="KW-0173">Coenzyme A biosynthesis</keyword>
<feature type="binding site" evidence="9">
    <location>
        <position position="17"/>
    </location>
    <ligand>
        <name>ATP</name>
        <dbReference type="ChEBI" id="CHEBI:30616"/>
    </ligand>
</feature>
<dbReference type="AlphaFoldDB" id="A0A363NUE7"/>
<protein>
    <recommendedName>
        <fullName evidence="9">Phosphopantetheine adenylyltransferase</fullName>
        <ecNumber evidence="9">2.7.7.3</ecNumber>
    </recommendedName>
    <alternativeName>
        <fullName evidence="9">Dephospho-CoA pyrophosphorylase</fullName>
    </alternativeName>
    <alternativeName>
        <fullName evidence="9">Pantetheine-phosphate adenylyltransferase</fullName>
        <shortName evidence="9">PPAT</shortName>
    </alternativeName>
</protein>
<dbReference type="HAMAP" id="MF_00151">
    <property type="entry name" value="PPAT_bact"/>
    <property type="match status" value="1"/>
</dbReference>
<dbReference type="Proteomes" id="UP000250831">
    <property type="component" value="Unassembled WGS sequence"/>
</dbReference>
<dbReference type="NCBIfam" id="TIGR00125">
    <property type="entry name" value="cyt_tran_rel"/>
    <property type="match status" value="1"/>
</dbReference>
<name>A0A363NUE7_9SPHI</name>
<comment type="function">
    <text evidence="9">Reversibly transfers an adenylyl group from ATP to 4'-phosphopantetheine, yielding dephospho-CoA (dPCoA) and pyrophosphate.</text>
</comment>
<dbReference type="RefSeq" id="WP_108634266.1">
    <property type="nucleotide sequence ID" value="NZ_DAMCKI010000010.1"/>
</dbReference>
<comment type="catalytic activity">
    <reaction evidence="8 9">
        <text>(R)-4'-phosphopantetheine + ATP + H(+) = 3'-dephospho-CoA + diphosphate</text>
        <dbReference type="Rhea" id="RHEA:19801"/>
        <dbReference type="ChEBI" id="CHEBI:15378"/>
        <dbReference type="ChEBI" id="CHEBI:30616"/>
        <dbReference type="ChEBI" id="CHEBI:33019"/>
        <dbReference type="ChEBI" id="CHEBI:57328"/>
        <dbReference type="ChEBI" id="CHEBI:61723"/>
        <dbReference type="EC" id="2.7.7.3"/>
    </reaction>
</comment>
<comment type="subunit">
    <text evidence="9">Homohexamer.</text>
</comment>
<evidence type="ECO:0000256" key="8">
    <source>
        <dbReference type="ARBA" id="ARBA00029346"/>
    </source>
</evidence>
<feature type="site" description="Transition state stabilizer" evidence="9">
    <location>
        <position position="17"/>
    </location>
</feature>
<comment type="pathway">
    <text evidence="9">Cofactor biosynthesis; coenzyme A biosynthesis; CoA from (R)-pantothenate: step 4/5.</text>
</comment>
<dbReference type="EMBL" id="QCXX01000003">
    <property type="protein sequence ID" value="PUV24338.1"/>
    <property type="molecule type" value="Genomic_DNA"/>
</dbReference>
<evidence type="ECO:0000256" key="9">
    <source>
        <dbReference type="HAMAP-Rule" id="MF_00151"/>
    </source>
</evidence>
<comment type="caution">
    <text evidence="11">The sequence shown here is derived from an EMBL/GenBank/DDBJ whole genome shotgun (WGS) entry which is preliminary data.</text>
</comment>
<gene>
    <name evidence="9" type="primary">coaD</name>
    <name evidence="11" type="ORF">DCO56_13410</name>
</gene>
<evidence type="ECO:0000256" key="3">
    <source>
        <dbReference type="ARBA" id="ARBA00022695"/>
    </source>
</evidence>
<dbReference type="PANTHER" id="PTHR21342">
    <property type="entry name" value="PHOSPHOPANTETHEINE ADENYLYLTRANSFERASE"/>
    <property type="match status" value="1"/>
</dbReference>
<dbReference type="SUPFAM" id="SSF52374">
    <property type="entry name" value="Nucleotidylyl transferase"/>
    <property type="match status" value="1"/>
</dbReference>
<evidence type="ECO:0000313" key="12">
    <source>
        <dbReference type="Proteomes" id="UP000250831"/>
    </source>
</evidence>
<keyword evidence="2 9" id="KW-0808">Transferase</keyword>
<feature type="binding site" evidence="9">
    <location>
        <position position="87"/>
    </location>
    <ligand>
        <name>substrate</name>
    </ligand>
</feature>
<dbReference type="OrthoDB" id="9806661at2"/>